<feature type="compositionally biased region" description="Basic residues" evidence="1">
    <location>
        <begin position="244"/>
        <end position="257"/>
    </location>
</feature>
<feature type="compositionally biased region" description="Basic and acidic residues" evidence="1">
    <location>
        <begin position="223"/>
        <end position="243"/>
    </location>
</feature>
<feature type="compositionally biased region" description="Acidic residues" evidence="1">
    <location>
        <begin position="103"/>
        <end position="113"/>
    </location>
</feature>
<feature type="compositionally biased region" description="Basic residues" evidence="1">
    <location>
        <begin position="59"/>
        <end position="74"/>
    </location>
</feature>
<feature type="compositionally biased region" description="Basic residues" evidence="1">
    <location>
        <begin position="129"/>
        <end position="139"/>
    </location>
</feature>
<sequence length="549" mass="62794">MENGQKQLYFQNDGGVPEENIDFLLNTRNDDKGHNAEDIDLEFNSFALEYNLMSNVSTRKFHKKTQGKSSKTHTSKPINHMNSSNNSSLKDIFDDLDIDIDDNDEDDFNENDMDDRGRPKAETKASKPISKKPKKRHSQQPKLTPTSNEPKNNGKNRHKPRRDFDIAKFIDDKLNESSDAEDCHSHVRIKTVPKLKVDDDMPSGAVLTRDNSNVIVNASTTDESNRYQPKEDVVYKRLKDEAKKRKNKRKEKTKRNKKPSEPAPISVVDADGADNGKDSDNQKTGEVSVIPDNVIIPTGTLPKSTVEDNSNNAPTIPDTVKFSDNNPHNPSNDCDFGSRKVDDVVRRIDRRIFSESLTSDFIKDIVLHASPSLQTILKIIMSGEVTVRNVRGSFFRYILRIIASGKSPMKILSSLEFEKVRFITDLPDLQIEDGDLDSRKGEYIINFEALKYFGFITLWIIHMMKKTKCLRETGHSKNFFTTKFLTHSSLQQHKEYLPHIWSGKIIANKRVEHKVKELTHSYPYDEKVFVLILRCLKIKFDSKHLDKGS</sequence>
<feature type="region of interest" description="Disordered" evidence="1">
    <location>
        <begin position="217"/>
        <end position="288"/>
    </location>
</feature>
<accession>A0AAV5QER1</accession>
<evidence type="ECO:0000256" key="1">
    <source>
        <dbReference type="SAM" id="MobiDB-lite"/>
    </source>
</evidence>
<feature type="compositionally biased region" description="Basic and acidic residues" evidence="1">
    <location>
        <begin position="114"/>
        <end position="125"/>
    </location>
</feature>
<dbReference type="EMBL" id="BTFZ01000001">
    <property type="protein sequence ID" value="GMM33445.1"/>
    <property type="molecule type" value="Genomic_DNA"/>
</dbReference>
<feature type="region of interest" description="Disordered" evidence="1">
    <location>
        <begin position="59"/>
        <end position="90"/>
    </location>
</feature>
<dbReference type="AlphaFoldDB" id="A0AAV5QER1"/>
<keyword evidence="3" id="KW-1185">Reference proteome</keyword>
<dbReference type="Proteomes" id="UP001360560">
    <property type="component" value="Unassembled WGS sequence"/>
</dbReference>
<gene>
    <name evidence="2" type="ORF">DASC09_007700</name>
</gene>
<proteinExistence type="predicted"/>
<reference evidence="2 3" key="1">
    <citation type="journal article" date="2023" name="Elife">
        <title>Identification of key yeast species and microbe-microbe interactions impacting larval growth of Drosophila in the wild.</title>
        <authorList>
            <person name="Mure A."/>
            <person name="Sugiura Y."/>
            <person name="Maeda R."/>
            <person name="Honda K."/>
            <person name="Sakurai N."/>
            <person name="Takahashi Y."/>
            <person name="Watada M."/>
            <person name="Katoh T."/>
            <person name="Gotoh A."/>
            <person name="Gotoh Y."/>
            <person name="Taniguchi I."/>
            <person name="Nakamura K."/>
            <person name="Hayashi T."/>
            <person name="Katayama T."/>
            <person name="Uemura T."/>
            <person name="Hattori Y."/>
        </authorList>
    </citation>
    <scope>NUCLEOTIDE SEQUENCE [LARGE SCALE GENOMIC DNA]</scope>
    <source>
        <strain evidence="2 3">SC-9</strain>
    </source>
</reference>
<evidence type="ECO:0000313" key="3">
    <source>
        <dbReference type="Proteomes" id="UP001360560"/>
    </source>
</evidence>
<dbReference type="RefSeq" id="XP_064850445.1">
    <property type="nucleotide sequence ID" value="XM_064994373.1"/>
</dbReference>
<feature type="compositionally biased region" description="Basic and acidic residues" evidence="1">
    <location>
        <begin position="274"/>
        <end position="283"/>
    </location>
</feature>
<evidence type="ECO:0000313" key="2">
    <source>
        <dbReference type="EMBL" id="GMM33445.1"/>
    </source>
</evidence>
<dbReference type="GeneID" id="90071424"/>
<feature type="region of interest" description="Disordered" evidence="1">
    <location>
        <begin position="103"/>
        <end position="165"/>
    </location>
</feature>
<protein>
    <submittedName>
        <fullName evidence="2">Uncharacterized protein</fullName>
    </submittedName>
</protein>
<name>A0AAV5QER1_9ASCO</name>
<feature type="compositionally biased region" description="Polar residues" evidence="1">
    <location>
        <begin position="75"/>
        <end position="89"/>
    </location>
</feature>
<comment type="caution">
    <text evidence="2">The sequence shown here is derived from an EMBL/GenBank/DDBJ whole genome shotgun (WGS) entry which is preliminary data.</text>
</comment>
<organism evidence="2 3">
    <name type="scientific">Saccharomycopsis crataegensis</name>
    <dbReference type="NCBI Taxonomy" id="43959"/>
    <lineage>
        <taxon>Eukaryota</taxon>
        <taxon>Fungi</taxon>
        <taxon>Dikarya</taxon>
        <taxon>Ascomycota</taxon>
        <taxon>Saccharomycotina</taxon>
        <taxon>Saccharomycetes</taxon>
        <taxon>Saccharomycopsidaceae</taxon>
        <taxon>Saccharomycopsis</taxon>
    </lineage>
</organism>
<feature type="compositionally biased region" description="Polar residues" evidence="1">
    <location>
        <begin position="140"/>
        <end position="153"/>
    </location>
</feature>